<proteinExistence type="predicted"/>
<keyword evidence="1" id="KW-0732">Signal</keyword>
<feature type="signal peptide" evidence="1">
    <location>
        <begin position="1"/>
        <end position="24"/>
    </location>
</feature>
<organism evidence="2 3">
    <name type="scientific">Cohaesibacter gelatinilyticus</name>
    <dbReference type="NCBI Taxonomy" id="372072"/>
    <lineage>
        <taxon>Bacteria</taxon>
        <taxon>Pseudomonadati</taxon>
        <taxon>Pseudomonadota</taxon>
        <taxon>Alphaproteobacteria</taxon>
        <taxon>Hyphomicrobiales</taxon>
        <taxon>Cohaesibacteraceae</taxon>
    </lineage>
</organism>
<dbReference type="SUPFAM" id="SSF63825">
    <property type="entry name" value="YWTD domain"/>
    <property type="match status" value="1"/>
</dbReference>
<reference evidence="2 3" key="1">
    <citation type="submission" date="2017-09" db="EMBL/GenBank/DDBJ databases">
        <authorList>
            <person name="Ehlers B."/>
            <person name="Leendertz F.H."/>
        </authorList>
    </citation>
    <scope>NUCLEOTIDE SEQUENCE [LARGE SCALE GENOMIC DNA]</scope>
    <source>
        <strain evidence="2 3">DSM 18289</strain>
    </source>
</reference>
<dbReference type="InterPro" id="IPR011042">
    <property type="entry name" value="6-blade_b-propeller_TolB-like"/>
</dbReference>
<sequence length="283" mass="31057">MKNFLVATSIALVSLFANPINVSAQEDWSLSGFSWPESALWDKARQHYILSNINGNPTEADGKGYLSKISSDGKVLKAKWVTGLDAPKGMALVGHDLIVADLGNIHVIDGKTGEKRETIAVPGAKLLNDVTSNGKEAWISDWMGNGIWHYRDGKVTLWYQGEEIIHPNGLLVENDHLLVGTWGEEIQPDFTTKVPGDLKAISLKEKTVTTLAKSVGNLDGVIRFKGRLLTNDWITGQIFEISDTGEAKEIMKLKQGLADISHDGSALLLPFMLEGELKRQELK</sequence>
<dbReference type="OrthoDB" id="7675395at2"/>
<dbReference type="EMBL" id="OBEL01000003">
    <property type="protein sequence ID" value="SNZ20008.1"/>
    <property type="molecule type" value="Genomic_DNA"/>
</dbReference>
<dbReference type="AlphaFoldDB" id="A0A285PEY6"/>
<gene>
    <name evidence="2" type="ORF">SAMN06265368_3104</name>
</gene>
<name>A0A285PEY6_9HYPH</name>
<accession>A0A285PEY6</accession>
<dbReference type="Gene3D" id="2.120.10.30">
    <property type="entry name" value="TolB, C-terminal domain"/>
    <property type="match status" value="1"/>
</dbReference>
<evidence type="ECO:0000313" key="2">
    <source>
        <dbReference type="EMBL" id="SNZ20008.1"/>
    </source>
</evidence>
<evidence type="ECO:0000256" key="1">
    <source>
        <dbReference type="SAM" id="SignalP"/>
    </source>
</evidence>
<keyword evidence="3" id="KW-1185">Reference proteome</keyword>
<protein>
    <recommendedName>
        <fullName evidence="4">Glutamine cyclotransferase</fullName>
    </recommendedName>
</protein>
<dbReference type="Proteomes" id="UP000219439">
    <property type="component" value="Unassembled WGS sequence"/>
</dbReference>
<evidence type="ECO:0008006" key="4">
    <source>
        <dbReference type="Google" id="ProtNLM"/>
    </source>
</evidence>
<feature type="chain" id="PRO_5013284288" description="Glutamine cyclotransferase" evidence="1">
    <location>
        <begin position="25"/>
        <end position="283"/>
    </location>
</feature>
<evidence type="ECO:0000313" key="3">
    <source>
        <dbReference type="Proteomes" id="UP000219439"/>
    </source>
</evidence>